<dbReference type="Gene3D" id="1.10.101.10">
    <property type="entry name" value="PGBD-like superfamily/PGBD"/>
    <property type="match status" value="1"/>
</dbReference>
<comment type="caution">
    <text evidence="6">The sequence shown here is derived from an EMBL/GenBank/DDBJ whole genome shotgun (WGS) entry which is preliminary data.</text>
</comment>
<dbReference type="InterPro" id="IPR036365">
    <property type="entry name" value="PGBD-like_sf"/>
</dbReference>
<evidence type="ECO:0000313" key="7">
    <source>
        <dbReference type="Proteomes" id="UP000627838"/>
    </source>
</evidence>
<feature type="region of interest" description="Disordered" evidence="3">
    <location>
        <begin position="1"/>
        <end position="44"/>
    </location>
</feature>
<name>A0ABR9JJB3_9ACTN</name>
<organism evidence="6 7">
    <name type="scientific">Actinomadura algeriensis</name>
    <dbReference type="NCBI Taxonomy" id="1679523"/>
    <lineage>
        <taxon>Bacteria</taxon>
        <taxon>Bacillati</taxon>
        <taxon>Actinomycetota</taxon>
        <taxon>Actinomycetes</taxon>
        <taxon>Streptosporangiales</taxon>
        <taxon>Thermomonosporaceae</taxon>
        <taxon>Actinomadura</taxon>
    </lineage>
</organism>
<dbReference type="InterPro" id="IPR002477">
    <property type="entry name" value="Peptidoglycan-bd-like"/>
</dbReference>
<dbReference type="RefSeq" id="WP_192757636.1">
    <property type="nucleotide sequence ID" value="NZ_JADBDZ010000001.1"/>
</dbReference>
<evidence type="ECO:0000256" key="1">
    <source>
        <dbReference type="ARBA" id="ARBA00004196"/>
    </source>
</evidence>
<dbReference type="SUPFAM" id="SSF47090">
    <property type="entry name" value="PGBD-like"/>
    <property type="match status" value="1"/>
</dbReference>
<dbReference type="PANTHER" id="PTHR32347">
    <property type="entry name" value="EFFLUX SYSTEM COMPONENT YKNX-RELATED"/>
    <property type="match status" value="1"/>
</dbReference>
<dbReference type="Proteomes" id="UP000627838">
    <property type="component" value="Unassembled WGS sequence"/>
</dbReference>
<feature type="transmembrane region" description="Helical" evidence="4">
    <location>
        <begin position="49"/>
        <end position="70"/>
    </location>
</feature>
<sequence>MLESETTTPARDRDGDRMPDEERDDERADERDDERAEPRAPSRTRRRGLWALLGGIAVLAIGAAGGLYAVRDDGGGPAARASTLPTATVTRADMVNTTEVDGTLGYSGTYTVLGQGGGKLTWLPKTGAVIERGERVYGVDGEKVPLFYGSTPFWRTLQSGMTNGRDVLELERNLDALGYNDYMTVDRDFTYATTTAIMAWQKDMGLDQTGTVELGDVVMQRGAIRVKEVNAVLGDNVGGKVLTASGTERRITVDVPVADQNMIRDGAGVRVTLPGGATAAGKISSVGTVATAGDTNSQSQTGQGTQNATIPVYIALDDKGDKELLDGAPVTVGFTSTEHKDVLTVPINALLASADGSYKVNVVDASGNVTPVPVKLGIFDGDDVEVSGNLKAGMKVEVPRS</sequence>
<dbReference type="Gene3D" id="2.40.420.20">
    <property type="match status" value="1"/>
</dbReference>
<evidence type="ECO:0000256" key="3">
    <source>
        <dbReference type="SAM" id="MobiDB-lite"/>
    </source>
</evidence>
<gene>
    <name evidence="6" type="ORF">H4W34_000483</name>
</gene>
<dbReference type="Pfam" id="PF01471">
    <property type="entry name" value="PG_binding_1"/>
    <property type="match status" value="1"/>
</dbReference>
<evidence type="ECO:0000256" key="4">
    <source>
        <dbReference type="SAM" id="Phobius"/>
    </source>
</evidence>
<proteinExistence type="predicted"/>
<comment type="subcellular location">
    <subcellularLocation>
        <location evidence="1">Cell envelope</location>
    </subcellularLocation>
</comment>
<keyword evidence="4" id="KW-0472">Membrane</keyword>
<feature type="domain" description="Peptidoglycan binding-like" evidence="5">
    <location>
        <begin position="164"/>
        <end position="212"/>
    </location>
</feature>
<keyword evidence="2" id="KW-0175">Coiled coil</keyword>
<keyword evidence="4" id="KW-0812">Transmembrane</keyword>
<protein>
    <submittedName>
        <fullName evidence="6">Peptidoglycan hydrolase-like protein with peptidoglycan-binding domain</fullName>
    </submittedName>
</protein>
<reference evidence="6 7" key="1">
    <citation type="submission" date="2020-10" db="EMBL/GenBank/DDBJ databases">
        <title>Sequencing the genomes of 1000 actinobacteria strains.</title>
        <authorList>
            <person name="Klenk H.-P."/>
        </authorList>
    </citation>
    <scope>NUCLEOTIDE SEQUENCE [LARGE SCALE GENOMIC DNA]</scope>
    <source>
        <strain evidence="6 7">DSM 46744</strain>
    </source>
</reference>
<dbReference type="InterPro" id="IPR050465">
    <property type="entry name" value="UPF0194_transport"/>
</dbReference>
<evidence type="ECO:0000259" key="5">
    <source>
        <dbReference type="Pfam" id="PF01471"/>
    </source>
</evidence>
<evidence type="ECO:0000256" key="2">
    <source>
        <dbReference type="ARBA" id="ARBA00023054"/>
    </source>
</evidence>
<keyword evidence="7" id="KW-1185">Reference proteome</keyword>
<dbReference type="InterPro" id="IPR036366">
    <property type="entry name" value="PGBDSf"/>
</dbReference>
<keyword evidence="4" id="KW-1133">Transmembrane helix</keyword>
<evidence type="ECO:0000313" key="6">
    <source>
        <dbReference type="EMBL" id="MBE1530650.1"/>
    </source>
</evidence>
<dbReference type="EMBL" id="JADBDZ010000001">
    <property type="protein sequence ID" value="MBE1530650.1"/>
    <property type="molecule type" value="Genomic_DNA"/>
</dbReference>
<accession>A0ABR9JJB3</accession>
<feature type="compositionally biased region" description="Basic and acidic residues" evidence="3">
    <location>
        <begin position="10"/>
        <end position="40"/>
    </location>
</feature>